<dbReference type="Gene3D" id="1.10.10.10">
    <property type="entry name" value="Winged helix-like DNA-binding domain superfamily/Winged helix DNA-binding domain"/>
    <property type="match status" value="1"/>
</dbReference>
<keyword evidence="3" id="KW-1185">Reference proteome</keyword>
<evidence type="ECO:0000259" key="1">
    <source>
        <dbReference type="Pfam" id="PF00126"/>
    </source>
</evidence>
<dbReference type="RefSeq" id="WP_166119991.1">
    <property type="nucleotide sequence ID" value="NZ_JAPIUX010000002.1"/>
</dbReference>
<reference evidence="2 3" key="1">
    <citation type="submission" date="2022-11" db="EMBL/GenBank/DDBJ databases">
        <title>Genome sequencing of Acetobacter type strain.</title>
        <authorList>
            <person name="Heo J."/>
            <person name="Lee D."/>
            <person name="Han B.-H."/>
            <person name="Hong S.-B."/>
            <person name="Kwon S.-W."/>
        </authorList>
    </citation>
    <scope>NUCLEOTIDE SEQUENCE [LARGE SCALE GENOMIC DNA]</scope>
    <source>
        <strain evidence="2 3">KACC 21251</strain>
    </source>
</reference>
<dbReference type="InterPro" id="IPR000847">
    <property type="entry name" value="LysR_HTH_N"/>
</dbReference>
<dbReference type="Pfam" id="PF00126">
    <property type="entry name" value="HTH_1"/>
    <property type="match status" value="1"/>
</dbReference>
<dbReference type="InterPro" id="IPR051815">
    <property type="entry name" value="Molybdate_resp_trans_reg"/>
</dbReference>
<dbReference type="Proteomes" id="UP001526446">
    <property type="component" value="Unassembled WGS sequence"/>
</dbReference>
<proteinExistence type="predicted"/>
<accession>A0ABT3Q5S6</accession>
<name>A0ABT3Q5S6_9PROT</name>
<dbReference type="PANTHER" id="PTHR30432:SF1">
    <property type="entry name" value="DNA-BINDING TRANSCRIPTIONAL DUAL REGULATOR MODE"/>
    <property type="match status" value="1"/>
</dbReference>
<dbReference type="InterPro" id="IPR036388">
    <property type="entry name" value="WH-like_DNA-bd_sf"/>
</dbReference>
<feature type="domain" description="HTH lysR-type" evidence="1">
    <location>
        <begin position="24"/>
        <end position="83"/>
    </location>
</feature>
<protein>
    <submittedName>
        <fullName evidence="2">LysR family transcriptional regulator</fullName>
    </submittedName>
</protein>
<evidence type="ECO:0000313" key="2">
    <source>
        <dbReference type="EMBL" id="MCX2560638.1"/>
    </source>
</evidence>
<evidence type="ECO:0000313" key="3">
    <source>
        <dbReference type="Proteomes" id="UP001526446"/>
    </source>
</evidence>
<sequence>MTTGRLRLTLRVDADAAPALGHGKIRLLEQLAETGSISAAGRAMGMSYRRTWLLVDSLNHLFREPLVVTRPGGGGGAFLTAEGAAVVRCYRDIEKQAAEASAASLAELEKLLTPREAERP</sequence>
<dbReference type="PANTHER" id="PTHR30432">
    <property type="entry name" value="TRANSCRIPTIONAL REGULATOR MODE"/>
    <property type="match status" value="1"/>
</dbReference>
<organism evidence="2 3">
    <name type="scientific">Acetobacter farinalis</name>
    <dbReference type="NCBI Taxonomy" id="1260984"/>
    <lineage>
        <taxon>Bacteria</taxon>
        <taxon>Pseudomonadati</taxon>
        <taxon>Pseudomonadota</taxon>
        <taxon>Alphaproteobacteria</taxon>
        <taxon>Acetobacterales</taxon>
        <taxon>Acetobacteraceae</taxon>
        <taxon>Acetobacter</taxon>
    </lineage>
</organism>
<comment type="caution">
    <text evidence="2">The sequence shown here is derived from an EMBL/GenBank/DDBJ whole genome shotgun (WGS) entry which is preliminary data.</text>
</comment>
<gene>
    <name evidence="2" type="ORF">OQ252_04370</name>
</gene>
<dbReference type="SUPFAM" id="SSF46785">
    <property type="entry name" value="Winged helix' DNA-binding domain"/>
    <property type="match status" value="1"/>
</dbReference>
<dbReference type="InterPro" id="IPR036390">
    <property type="entry name" value="WH_DNA-bd_sf"/>
</dbReference>
<dbReference type="EMBL" id="JAPIUX010000002">
    <property type="protein sequence ID" value="MCX2560638.1"/>
    <property type="molecule type" value="Genomic_DNA"/>
</dbReference>